<dbReference type="PANTHER" id="PTHR30143:SF0">
    <property type="entry name" value="2-KETO-4-PENTENOATE HYDRATASE"/>
    <property type="match status" value="1"/>
</dbReference>
<dbReference type="InterPro" id="IPR050772">
    <property type="entry name" value="Hydratase-Decarb/MhpD_sf"/>
</dbReference>
<dbReference type="Pfam" id="PF01557">
    <property type="entry name" value="FAA_hydrolase"/>
    <property type="match status" value="1"/>
</dbReference>
<dbReference type="PANTHER" id="PTHR30143">
    <property type="entry name" value="ACID HYDRATASE"/>
    <property type="match status" value="1"/>
</dbReference>
<evidence type="ECO:0000313" key="3">
    <source>
        <dbReference type="EMBL" id="MFL9879503.1"/>
    </source>
</evidence>
<name>A0ABW8Z9F3_9BURK</name>
<protein>
    <submittedName>
        <fullName evidence="3">Fumarylacetoacetate hydrolase family protein</fullName>
    </submittedName>
</protein>
<proteinExistence type="predicted"/>
<sequence length="249" mass="26516">MDAKTIAQLLLNAHANGQRVQIDPVSDQALAYAVQDALLREMGPVAGWKVGSKGLGQEPICAPLPARGLLPSGVTLDDGYPLRGMEAELAFRLGRDLDVGDRLPEKAEMMDALDAMLPAIEDVESRLADYPHSGKLTQLADLQSHGALIVGAAIPLSEPATDLLRIEARLSFDEVEVAHTTGGNPAGDVWPVLAWLARHCSLRGMPLQKGQIITTGSCTGMLFADAALKVKADINGLGIVELGFEQRLR</sequence>
<dbReference type="Proteomes" id="UP001629214">
    <property type="component" value="Unassembled WGS sequence"/>
</dbReference>
<dbReference type="InterPro" id="IPR036663">
    <property type="entry name" value="Fumarylacetoacetase_C_sf"/>
</dbReference>
<accession>A0ABW8Z9F3</accession>
<evidence type="ECO:0000313" key="4">
    <source>
        <dbReference type="Proteomes" id="UP001629214"/>
    </source>
</evidence>
<dbReference type="EMBL" id="JAQQFR010000008">
    <property type="protein sequence ID" value="MFL9879503.1"/>
    <property type="molecule type" value="Genomic_DNA"/>
</dbReference>
<evidence type="ECO:0000259" key="2">
    <source>
        <dbReference type="Pfam" id="PF01557"/>
    </source>
</evidence>
<dbReference type="SUPFAM" id="SSF56529">
    <property type="entry name" value="FAH"/>
    <property type="match status" value="1"/>
</dbReference>
<keyword evidence="1" id="KW-0456">Lyase</keyword>
<reference evidence="3 4" key="1">
    <citation type="journal article" date="2024" name="Chem. Sci.">
        <title>Discovery of megapolipeptins by genome mining of a Burkholderiales bacteria collection.</title>
        <authorList>
            <person name="Paulo B.S."/>
            <person name="Recchia M.J.J."/>
            <person name="Lee S."/>
            <person name="Fergusson C.H."/>
            <person name="Romanowski S.B."/>
            <person name="Hernandez A."/>
            <person name="Krull N."/>
            <person name="Liu D.Y."/>
            <person name="Cavanagh H."/>
            <person name="Bos A."/>
            <person name="Gray C.A."/>
            <person name="Murphy B.T."/>
            <person name="Linington R.G."/>
            <person name="Eustaquio A.S."/>
        </authorList>
    </citation>
    <scope>NUCLEOTIDE SEQUENCE [LARGE SCALE GENOMIC DNA]</scope>
    <source>
        <strain evidence="3 4">RL21-008-BIB-B</strain>
    </source>
</reference>
<organism evidence="3 4">
    <name type="scientific">Herbaspirillum rhizosphaerae</name>
    <dbReference type="NCBI Taxonomy" id="346179"/>
    <lineage>
        <taxon>Bacteria</taxon>
        <taxon>Pseudomonadati</taxon>
        <taxon>Pseudomonadota</taxon>
        <taxon>Betaproteobacteria</taxon>
        <taxon>Burkholderiales</taxon>
        <taxon>Oxalobacteraceae</taxon>
        <taxon>Herbaspirillum</taxon>
    </lineage>
</organism>
<dbReference type="Gene3D" id="3.90.850.10">
    <property type="entry name" value="Fumarylacetoacetase-like, C-terminal domain"/>
    <property type="match status" value="1"/>
</dbReference>
<comment type="caution">
    <text evidence="3">The sequence shown here is derived from an EMBL/GenBank/DDBJ whole genome shotgun (WGS) entry which is preliminary data.</text>
</comment>
<keyword evidence="3" id="KW-0378">Hydrolase</keyword>
<dbReference type="GO" id="GO:0016787">
    <property type="term" value="F:hydrolase activity"/>
    <property type="evidence" value="ECO:0007669"/>
    <property type="project" value="UniProtKB-KW"/>
</dbReference>
<keyword evidence="4" id="KW-1185">Reference proteome</keyword>
<dbReference type="RefSeq" id="WP_408168510.1">
    <property type="nucleotide sequence ID" value="NZ_JAQQFR010000008.1"/>
</dbReference>
<evidence type="ECO:0000256" key="1">
    <source>
        <dbReference type="ARBA" id="ARBA00023239"/>
    </source>
</evidence>
<gene>
    <name evidence="3" type="ORF">PQR63_13985</name>
</gene>
<dbReference type="InterPro" id="IPR011234">
    <property type="entry name" value="Fumarylacetoacetase-like_C"/>
</dbReference>
<feature type="domain" description="Fumarylacetoacetase-like C-terminal" evidence="2">
    <location>
        <begin position="85"/>
        <end position="241"/>
    </location>
</feature>